<name>A0A3M2LNT0_9ACTN</name>
<sequence>MVLAGTDDEEVRPLEDETVPEARSGTVRALEFRDLLQRGLMALDEDEGIALLFWGQHPHLRRLEAVNGGVLAYGYRIQMTKGHARWYA</sequence>
<organism evidence="2 3">
    <name type="scientific">Actinomadura harenae</name>
    <dbReference type="NCBI Taxonomy" id="2483351"/>
    <lineage>
        <taxon>Bacteria</taxon>
        <taxon>Bacillati</taxon>
        <taxon>Actinomycetota</taxon>
        <taxon>Actinomycetes</taxon>
        <taxon>Streptosporangiales</taxon>
        <taxon>Thermomonosporaceae</taxon>
        <taxon>Actinomadura</taxon>
    </lineage>
</organism>
<dbReference type="Proteomes" id="UP000282674">
    <property type="component" value="Unassembled WGS sequence"/>
</dbReference>
<keyword evidence="3" id="KW-1185">Reference proteome</keyword>
<feature type="region of interest" description="Disordered" evidence="1">
    <location>
        <begin position="1"/>
        <end position="20"/>
    </location>
</feature>
<feature type="compositionally biased region" description="Acidic residues" evidence="1">
    <location>
        <begin position="1"/>
        <end position="10"/>
    </location>
</feature>
<evidence type="ECO:0000256" key="1">
    <source>
        <dbReference type="SAM" id="MobiDB-lite"/>
    </source>
</evidence>
<evidence type="ECO:0000313" key="3">
    <source>
        <dbReference type="Proteomes" id="UP000282674"/>
    </source>
</evidence>
<gene>
    <name evidence="2" type="ORF">EBO15_33565</name>
</gene>
<evidence type="ECO:0000313" key="2">
    <source>
        <dbReference type="EMBL" id="RMI38203.1"/>
    </source>
</evidence>
<proteinExistence type="predicted"/>
<dbReference type="EMBL" id="RFFG01000090">
    <property type="protein sequence ID" value="RMI38203.1"/>
    <property type="molecule type" value="Genomic_DNA"/>
</dbReference>
<reference evidence="2 3" key="1">
    <citation type="submission" date="2018-10" db="EMBL/GenBank/DDBJ databases">
        <title>Isolation from soil.</title>
        <authorList>
            <person name="Hu J."/>
        </authorList>
    </citation>
    <scope>NUCLEOTIDE SEQUENCE [LARGE SCALE GENOMIC DNA]</scope>
    <source>
        <strain evidence="2 3">NEAU-Ht49</strain>
    </source>
</reference>
<comment type="caution">
    <text evidence="2">The sequence shown here is derived from an EMBL/GenBank/DDBJ whole genome shotgun (WGS) entry which is preliminary data.</text>
</comment>
<protein>
    <submittedName>
        <fullName evidence="2">Uncharacterized protein</fullName>
    </submittedName>
</protein>
<accession>A0A3M2LNT0</accession>
<dbReference type="AlphaFoldDB" id="A0A3M2LNT0"/>